<evidence type="ECO:0000313" key="8">
    <source>
        <dbReference type="EMBL" id="AIC94089.1"/>
    </source>
</evidence>
<dbReference type="EMBL" id="CP003923">
    <property type="protein sequence ID" value="AIC94089.1"/>
    <property type="molecule type" value="Genomic_DNA"/>
</dbReference>
<keyword evidence="5 7" id="KW-0472">Membrane</keyword>
<dbReference type="RefSeq" id="WP_038478988.1">
    <property type="nucleotide sequence ID" value="NZ_CP003923.1"/>
</dbReference>
<evidence type="ECO:0000256" key="6">
    <source>
        <dbReference type="RuleBase" id="RU003943"/>
    </source>
</evidence>
<dbReference type="GO" id="GO:0010043">
    <property type="term" value="P:response to zinc ion"/>
    <property type="evidence" value="ECO:0007669"/>
    <property type="project" value="TreeGrafter"/>
</dbReference>
<dbReference type="PATRIC" id="fig|1246626.3.peg.1496"/>
<keyword evidence="4 7" id="KW-1133">Transmembrane helix</keyword>
<evidence type="ECO:0000256" key="5">
    <source>
        <dbReference type="ARBA" id="ARBA00023136"/>
    </source>
</evidence>
<dbReference type="eggNOG" id="COG1108">
    <property type="taxonomic scope" value="Bacteria"/>
</dbReference>
<dbReference type="HOGENOM" id="CLU_028808_3_1_9"/>
<dbReference type="Proteomes" id="UP000027142">
    <property type="component" value="Chromosome"/>
</dbReference>
<dbReference type="Gene3D" id="1.10.3470.10">
    <property type="entry name" value="ABC transporter involved in vitamin B12 uptake, BtuC"/>
    <property type="match status" value="1"/>
</dbReference>
<feature type="transmembrane region" description="Helical" evidence="7">
    <location>
        <begin position="227"/>
        <end position="247"/>
    </location>
</feature>
<dbReference type="KEGG" id="ble:BleG1_1506"/>
<dbReference type="InterPro" id="IPR037294">
    <property type="entry name" value="ABC_BtuC-like"/>
</dbReference>
<dbReference type="OrthoDB" id="9798540at2"/>
<evidence type="ECO:0000256" key="7">
    <source>
        <dbReference type="SAM" id="Phobius"/>
    </source>
</evidence>
<feature type="transmembrane region" description="Helical" evidence="7">
    <location>
        <begin position="180"/>
        <end position="197"/>
    </location>
</feature>
<evidence type="ECO:0000256" key="2">
    <source>
        <dbReference type="ARBA" id="ARBA00008034"/>
    </source>
</evidence>
<protein>
    <submittedName>
        <fullName evidence="8">Zinc transport system permease protein AdcB</fullName>
    </submittedName>
</protein>
<dbReference type="CDD" id="cd06550">
    <property type="entry name" value="TM_ABC_iron-siderophores_like"/>
    <property type="match status" value="1"/>
</dbReference>
<feature type="transmembrane region" description="Helical" evidence="7">
    <location>
        <begin position="141"/>
        <end position="159"/>
    </location>
</feature>
<organism evidence="8 9">
    <name type="scientific">Shouchella lehensis G1</name>
    <dbReference type="NCBI Taxonomy" id="1246626"/>
    <lineage>
        <taxon>Bacteria</taxon>
        <taxon>Bacillati</taxon>
        <taxon>Bacillota</taxon>
        <taxon>Bacilli</taxon>
        <taxon>Bacillales</taxon>
        <taxon>Bacillaceae</taxon>
        <taxon>Shouchella</taxon>
    </lineage>
</organism>
<dbReference type="STRING" id="1246626.BleG1_1506"/>
<name>A0A060M209_9BACI</name>
<keyword evidence="3 6" id="KW-0812">Transmembrane</keyword>
<feature type="transmembrane region" description="Helical" evidence="7">
    <location>
        <begin position="253"/>
        <end position="272"/>
    </location>
</feature>
<sequence length="294" mass="32202">MLNAFLTYDFLQYALFTGVMIGLLAPLLGVFLVVRRMSLIADALSHITLSGIAFSLLLGSYIPFMQGVNPLYMGMAFSVSGSLFMEKLRQVYIHYKEIAIPIIMSAGIGLGVVFISMANGFNTDLLNYLFGSVIAVNRSDFITITVITVIVLAILVTFYKELFFLSFDEEQAKVSGINRRLVHLIFMVMVALVIAASMRVVGILLVSALMTLPVASAMRFAKGFKQLFFYAVLFGEAAVIGGLMLAFQLNLAPGGVIVLLAVLILLLSILFGRNRKTIGRFPLKKRTHSTSQSS</sequence>
<evidence type="ECO:0000256" key="3">
    <source>
        <dbReference type="ARBA" id="ARBA00022692"/>
    </source>
</evidence>
<feature type="transmembrane region" description="Helical" evidence="7">
    <location>
        <begin position="12"/>
        <end position="34"/>
    </location>
</feature>
<dbReference type="AlphaFoldDB" id="A0A060M209"/>
<dbReference type="SUPFAM" id="SSF81345">
    <property type="entry name" value="ABC transporter involved in vitamin B12 uptake, BtuC"/>
    <property type="match status" value="1"/>
</dbReference>
<keyword evidence="9" id="KW-1185">Reference proteome</keyword>
<dbReference type="InterPro" id="IPR001626">
    <property type="entry name" value="ABC_TroCD"/>
</dbReference>
<keyword evidence="6" id="KW-0813">Transport</keyword>
<comment type="subcellular location">
    <subcellularLocation>
        <location evidence="6">Cell membrane</location>
        <topology evidence="6">Multi-pass membrane protein</topology>
    </subcellularLocation>
    <subcellularLocation>
        <location evidence="1">Membrane</location>
        <topology evidence="1">Multi-pass membrane protein</topology>
    </subcellularLocation>
</comment>
<comment type="similarity">
    <text evidence="2 6">Belongs to the ABC-3 integral membrane protein family.</text>
</comment>
<feature type="transmembrane region" description="Helical" evidence="7">
    <location>
        <begin position="98"/>
        <end position="121"/>
    </location>
</feature>
<proteinExistence type="inferred from homology"/>
<gene>
    <name evidence="8" type="ORF">BleG1_1506</name>
</gene>
<evidence type="ECO:0000256" key="1">
    <source>
        <dbReference type="ARBA" id="ARBA00004141"/>
    </source>
</evidence>
<dbReference type="PANTHER" id="PTHR30477:SF22">
    <property type="entry name" value="METAL ABC TRANSPORTER PERMEASE"/>
    <property type="match status" value="1"/>
</dbReference>
<reference evidence="8 9" key="1">
    <citation type="journal article" date="2014" name="Gene">
        <title>A comparative genomic analysis of the alkalitolerant soil bacterium Bacillus lehensis G1.</title>
        <authorList>
            <person name="Noor Y.M."/>
            <person name="Samsulrizal N.H."/>
            <person name="Jema'on N.A."/>
            <person name="Low K.O."/>
            <person name="Ramli A.N."/>
            <person name="Alias N.I."/>
            <person name="Damis S.I."/>
            <person name="Fuzi S.F."/>
            <person name="Isa M.N."/>
            <person name="Murad A.M."/>
            <person name="Raih M.F."/>
            <person name="Bakar F.D."/>
            <person name="Najimudin N."/>
            <person name="Mahadi N.M."/>
            <person name="Illias R.M."/>
        </authorList>
    </citation>
    <scope>NUCLEOTIDE SEQUENCE [LARGE SCALE GENOMIC DNA]</scope>
    <source>
        <strain evidence="8 9">G1</strain>
    </source>
</reference>
<accession>A0A060M209</accession>
<dbReference type="PANTHER" id="PTHR30477">
    <property type="entry name" value="ABC-TRANSPORTER METAL-BINDING PROTEIN"/>
    <property type="match status" value="1"/>
</dbReference>
<evidence type="ECO:0000313" key="9">
    <source>
        <dbReference type="Proteomes" id="UP000027142"/>
    </source>
</evidence>
<dbReference type="GO" id="GO:0043190">
    <property type="term" value="C:ATP-binding cassette (ABC) transporter complex"/>
    <property type="evidence" value="ECO:0007669"/>
    <property type="project" value="InterPro"/>
</dbReference>
<dbReference type="GO" id="GO:0055085">
    <property type="term" value="P:transmembrane transport"/>
    <property type="evidence" value="ECO:0007669"/>
    <property type="project" value="InterPro"/>
</dbReference>
<dbReference type="Pfam" id="PF00950">
    <property type="entry name" value="ABC-3"/>
    <property type="match status" value="1"/>
</dbReference>
<evidence type="ECO:0000256" key="4">
    <source>
        <dbReference type="ARBA" id="ARBA00022989"/>
    </source>
</evidence>
<feature type="transmembrane region" description="Helical" evidence="7">
    <location>
        <begin position="46"/>
        <end position="64"/>
    </location>
</feature>